<dbReference type="Proteomes" id="UP000199400">
    <property type="component" value="Unassembled WGS sequence"/>
</dbReference>
<evidence type="ECO:0000256" key="2">
    <source>
        <dbReference type="ARBA" id="ARBA00022723"/>
    </source>
</evidence>
<evidence type="ECO:0000313" key="7">
    <source>
        <dbReference type="EMBL" id="SFE27238.1"/>
    </source>
</evidence>
<sequence>MSETPGSEFVIPAALLARIYAQSRAEFPSECCGYLRGRGADMRLYPCKNFMDKLHAMDPETYPRTSANGYNFGGRELMEFTRAFDGDDPPTIIYHSHPRVGAYFSAEDEAAALAAGYPVDYLVVDAQEHEIAGAVLFRRVRDVGPGAYVEVARFPGEAR</sequence>
<reference evidence="8" key="1">
    <citation type="submission" date="2016-10" db="EMBL/GenBank/DDBJ databases">
        <authorList>
            <person name="Varghese N."/>
            <person name="Submissions S."/>
        </authorList>
    </citation>
    <scope>NUCLEOTIDE SEQUENCE [LARGE SCALE GENOMIC DNA]</scope>
    <source>
        <strain evidence="8">ATCC 25963</strain>
    </source>
</reference>
<keyword evidence="3" id="KW-0378">Hydrolase</keyword>
<keyword evidence="7" id="KW-0647">Proteasome</keyword>
<dbReference type="InterPro" id="IPR051929">
    <property type="entry name" value="VirAsm_ModProt"/>
</dbReference>
<gene>
    <name evidence="7" type="ORF">SAMN02745121_03653</name>
</gene>
<keyword evidence="5" id="KW-0482">Metalloprotease</keyword>
<feature type="domain" description="JAB" evidence="6">
    <location>
        <begin position="12"/>
        <end position="128"/>
    </location>
</feature>
<evidence type="ECO:0000256" key="4">
    <source>
        <dbReference type="ARBA" id="ARBA00022833"/>
    </source>
</evidence>
<dbReference type="STRING" id="54.SAMN02745121_03653"/>
<keyword evidence="1" id="KW-0645">Protease</keyword>
<dbReference type="PANTHER" id="PTHR34858">
    <property type="entry name" value="CYSO-CYSTEINE PEPTIDASE"/>
    <property type="match status" value="1"/>
</dbReference>
<evidence type="ECO:0000256" key="3">
    <source>
        <dbReference type="ARBA" id="ARBA00022801"/>
    </source>
</evidence>
<name>A0A1I1Z7G6_9BACT</name>
<dbReference type="Gene3D" id="3.40.140.10">
    <property type="entry name" value="Cytidine Deaminase, domain 2"/>
    <property type="match status" value="1"/>
</dbReference>
<dbReference type="GO" id="GO:0000502">
    <property type="term" value="C:proteasome complex"/>
    <property type="evidence" value="ECO:0007669"/>
    <property type="project" value="UniProtKB-KW"/>
</dbReference>
<keyword evidence="2" id="KW-0479">Metal-binding</keyword>
<dbReference type="SUPFAM" id="SSF102712">
    <property type="entry name" value="JAB1/MPN domain"/>
    <property type="match status" value="1"/>
</dbReference>
<evidence type="ECO:0000259" key="6">
    <source>
        <dbReference type="Pfam" id="PF14464"/>
    </source>
</evidence>
<evidence type="ECO:0000313" key="8">
    <source>
        <dbReference type="Proteomes" id="UP000199400"/>
    </source>
</evidence>
<dbReference type="GO" id="GO:0008270">
    <property type="term" value="F:zinc ion binding"/>
    <property type="evidence" value="ECO:0007669"/>
    <property type="project" value="TreeGrafter"/>
</dbReference>
<proteinExistence type="predicted"/>
<accession>A0A1I1Z7G6</accession>
<dbReference type="InterPro" id="IPR028090">
    <property type="entry name" value="JAB_dom_prok"/>
</dbReference>
<keyword evidence="4" id="KW-0862">Zinc</keyword>
<dbReference type="GO" id="GO:0008235">
    <property type="term" value="F:metalloexopeptidase activity"/>
    <property type="evidence" value="ECO:0007669"/>
    <property type="project" value="TreeGrafter"/>
</dbReference>
<dbReference type="EMBL" id="FOMX01000011">
    <property type="protein sequence ID" value="SFE27238.1"/>
    <property type="molecule type" value="Genomic_DNA"/>
</dbReference>
<dbReference type="PANTHER" id="PTHR34858:SF1">
    <property type="entry name" value="CYSO-CYSTEINE PEPTIDASE"/>
    <property type="match status" value="1"/>
</dbReference>
<protein>
    <submittedName>
        <fullName evidence="7">Proteasome lid subunit RPN8/RPN11, contains Jab1/MPN metalloenzyme (JAMM) motif</fullName>
    </submittedName>
</protein>
<keyword evidence="8" id="KW-1185">Reference proteome</keyword>
<dbReference type="OrthoDB" id="9802958at2"/>
<evidence type="ECO:0000256" key="5">
    <source>
        <dbReference type="ARBA" id="ARBA00023049"/>
    </source>
</evidence>
<evidence type="ECO:0000256" key="1">
    <source>
        <dbReference type="ARBA" id="ARBA00022670"/>
    </source>
</evidence>
<dbReference type="AlphaFoldDB" id="A0A1I1Z7G6"/>
<organism evidence="7 8">
    <name type="scientific">Nannocystis exedens</name>
    <dbReference type="NCBI Taxonomy" id="54"/>
    <lineage>
        <taxon>Bacteria</taxon>
        <taxon>Pseudomonadati</taxon>
        <taxon>Myxococcota</taxon>
        <taxon>Polyangia</taxon>
        <taxon>Nannocystales</taxon>
        <taxon>Nannocystaceae</taxon>
        <taxon>Nannocystis</taxon>
    </lineage>
</organism>
<dbReference type="Pfam" id="PF14464">
    <property type="entry name" value="Prok-JAB"/>
    <property type="match status" value="1"/>
</dbReference>
<dbReference type="RefSeq" id="WP_143140634.1">
    <property type="nucleotide sequence ID" value="NZ_FOMX01000011.1"/>
</dbReference>
<dbReference type="GO" id="GO:0006508">
    <property type="term" value="P:proteolysis"/>
    <property type="evidence" value="ECO:0007669"/>
    <property type="project" value="UniProtKB-KW"/>
</dbReference>